<protein>
    <submittedName>
        <fullName evidence="1">Unannotated protein</fullName>
    </submittedName>
</protein>
<organism evidence="1">
    <name type="scientific">freshwater metagenome</name>
    <dbReference type="NCBI Taxonomy" id="449393"/>
    <lineage>
        <taxon>unclassified sequences</taxon>
        <taxon>metagenomes</taxon>
        <taxon>ecological metagenomes</taxon>
    </lineage>
</organism>
<evidence type="ECO:0000313" key="1">
    <source>
        <dbReference type="EMBL" id="CAB4997475.1"/>
    </source>
</evidence>
<name>A0A6J7NZ39_9ZZZZ</name>
<gene>
    <name evidence="1" type="ORF">UFOPK3974_01299</name>
</gene>
<proteinExistence type="predicted"/>
<reference evidence="1" key="1">
    <citation type="submission" date="2020-05" db="EMBL/GenBank/DDBJ databases">
        <authorList>
            <person name="Chiriac C."/>
            <person name="Salcher M."/>
            <person name="Ghai R."/>
            <person name="Kavagutti S V."/>
        </authorList>
    </citation>
    <scope>NUCLEOTIDE SEQUENCE</scope>
</reference>
<sequence>MATRDDRVWGGYSTVILASDVPRANTPAGGYGDPSLPPNHREMPPLFLAECDEPLGSGVPDMRGTWKTVSLEINGEPAPSDHRVMEHVERIEQAGLRVTFTSAGVIHDFYACDGTYENAMQDVMALDFTTPAVFSATFDDGVLVFRGEDALAGITIRRWLEGKQLVWEFSTAWTARMERI</sequence>
<dbReference type="EMBL" id="CAFBOR010000207">
    <property type="protein sequence ID" value="CAB4997475.1"/>
    <property type="molecule type" value="Genomic_DNA"/>
</dbReference>
<accession>A0A6J7NZ39</accession>
<dbReference type="AlphaFoldDB" id="A0A6J7NZ39"/>